<dbReference type="OrthoDB" id="4333063at2"/>
<protein>
    <submittedName>
        <fullName evidence="2">Uncharacterized protein</fullName>
    </submittedName>
</protein>
<evidence type="ECO:0000313" key="2">
    <source>
        <dbReference type="EMBL" id="AVZ74213.1"/>
    </source>
</evidence>
<sequence>MIDSLIGVCSATALALLLSSARGLCREGSTDPSDQARSVTLALYGCVVAVVTLGLFIAVT</sequence>
<feature type="transmembrane region" description="Helical" evidence="1">
    <location>
        <begin position="39"/>
        <end position="59"/>
    </location>
</feature>
<evidence type="ECO:0000256" key="1">
    <source>
        <dbReference type="SAM" id="Phobius"/>
    </source>
</evidence>
<dbReference type="KEGG" id="slk:SLUN_20645"/>
<keyword evidence="1" id="KW-0472">Membrane</keyword>
<dbReference type="GeneID" id="55657663"/>
<keyword evidence="1" id="KW-0812">Transmembrane</keyword>
<proteinExistence type="predicted"/>
<keyword evidence="3" id="KW-1185">Reference proteome</keyword>
<name>A0A2R4T4Y0_9ACTN</name>
<keyword evidence="1" id="KW-1133">Transmembrane helix</keyword>
<dbReference type="RefSeq" id="WP_108150464.1">
    <property type="nucleotide sequence ID" value="NZ_CP026304.1"/>
</dbReference>
<accession>A0A2R4T4Y0</accession>
<reference evidence="2 3" key="1">
    <citation type="submission" date="2018-01" db="EMBL/GenBank/DDBJ databases">
        <title>Complete genome sequence of Streptomyces lunaelactis MM109T, a Ferroverdin A producer isolated from cave moonmilk deposits.</title>
        <authorList>
            <person name="Naome A."/>
            <person name="Martinet L."/>
            <person name="Maciejewska M."/>
            <person name="Anderssen S."/>
            <person name="Adam D."/>
            <person name="Tenconi E."/>
            <person name="Deflandre B."/>
            <person name="Arguelles-Arias A."/>
            <person name="Calusinska M."/>
            <person name="Copieters W."/>
            <person name="Karim L."/>
            <person name="Hanikenne M."/>
            <person name="Baurain D."/>
            <person name="van Wezel G."/>
            <person name="Smargiasso N."/>
            <person name="de Pauw E."/>
            <person name="Delfosse P."/>
            <person name="Rigali S."/>
        </authorList>
    </citation>
    <scope>NUCLEOTIDE SEQUENCE [LARGE SCALE GENOMIC DNA]</scope>
    <source>
        <strain evidence="2 3">MM109</strain>
    </source>
</reference>
<gene>
    <name evidence="2" type="ORF">SLUN_20645</name>
</gene>
<dbReference type="Proteomes" id="UP000244201">
    <property type="component" value="Chromosome"/>
</dbReference>
<organism evidence="2 3">
    <name type="scientific">Streptomyces lunaelactis</name>
    <dbReference type="NCBI Taxonomy" id="1535768"/>
    <lineage>
        <taxon>Bacteria</taxon>
        <taxon>Bacillati</taxon>
        <taxon>Actinomycetota</taxon>
        <taxon>Actinomycetes</taxon>
        <taxon>Kitasatosporales</taxon>
        <taxon>Streptomycetaceae</taxon>
        <taxon>Streptomyces</taxon>
    </lineage>
</organism>
<evidence type="ECO:0000313" key="3">
    <source>
        <dbReference type="Proteomes" id="UP000244201"/>
    </source>
</evidence>
<dbReference type="EMBL" id="CP026304">
    <property type="protein sequence ID" value="AVZ74213.1"/>
    <property type="molecule type" value="Genomic_DNA"/>
</dbReference>
<dbReference type="AlphaFoldDB" id="A0A2R4T4Y0"/>